<feature type="signal peptide" evidence="1">
    <location>
        <begin position="1"/>
        <end position="18"/>
    </location>
</feature>
<dbReference type="EMBL" id="AGNK02005332">
    <property type="status" value="NOT_ANNOTATED_CDS"/>
    <property type="molecule type" value="Genomic_DNA"/>
</dbReference>
<reference evidence="2" key="2">
    <citation type="submission" date="2018-08" db="UniProtKB">
        <authorList>
            <consortium name="EnsemblPlants"/>
        </authorList>
    </citation>
    <scope>IDENTIFICATION</scope>
    <source>
        <strain evidence="2">Yugu1</strain>
    </source>
</reference>
<keyword evidence="1" id="KW-0732">Signal</keyword>
<dbReference type="InParanoid" id="K4AP44"/>
<accession>K4AP44</accession>
<proteinExistence type="predicted"/>
<name>K4AP44_SETIT</name>
<protein>
    <recommendedName>
        <fullName evidence="4">Secreted protein</fullName>
    </recommendedName>
</protein>
<sequence>MFIFFFSFSCFLEAFVLFDPIPLWGLRLFVGGSPLPRVYSPASAAGAGDAASSMSHQCQACGSTMSSPLLPPTVQLLLGMAMSMLQHVSCWCSSFSSAPCLRLLPSYLDFCIA</sequence>
<dbReference type="Gramene" id="KQK86781">
    <property type="protein sequence ID" value="KQK86781"/>
    <property type="gene ID" value="SETIT_040692mg"/>
</dbReference>
<organism evidence="2 3">
    <name type="scientific">Setaria italica</name>
    <name type="common">Foxtail millet</name>
    <name type="synonym">Panicum italicum</name>
    <dbReference type="NCBI Taxonomy" id="4555"/>
    <lineage>
        <taxon>Eukaryota</taxon>
        <taxon>Viridiplantae</taxon>
        <taxon>Streptophyta</taxon>
        <taxon>Embryophyta</taxon>
        <taxon>Tracheophyta</taxon>
        <taxon>Spermatophyta</taxon>
        <taxon>Magnoliopsida</taxon>
        <taxon>Liliopsida</taxon>
        <taxon>Poales</taxon>
        <taxon>Poaceae</taxon>
        <taxon>PACMAD clade</taxon>
        <taxon>Panicoideae</taxon>
        <taxon>Panicodae</taxon>
        <taxon>Paniceae</taxon>
        <taxon>Cenchrinae</taxon>
        <taxon>Setaria</taxon>
    </lineage>
</organism>
<dbReference type="AlphaFoldDB" id="K4AP44"/>
<reference evidence="3" key="1">
    <citation type="journal article" date="2012" name="Nat. Biotechnol.">
        <title>Reference genome sequence of the model plant Setaria.</title>
        <authorList>
            <person name="Bennetzen J.L."/>
            <person name="Schmutz J."/>
            <person name="Wang H."/>
            <person name="Percifield R."/>
            <person name="Hawkins J."/>
            <person name="Pontaroli A.C."/>
            <person name="Estep M."/>
            <person name="Feng L."/>
            <person name="Vaughn J.N."/>
            <person name="Grimwood J."/>
            <person name="Jenkins J."/>
            <person name="Barry K."/>
            <person name="Lindquist E."/>
            <person name="Hellsten U."/>
            <person name="Deshpande S."/>
            <person name="Wang X."/>
            <person name="Wu X."/>
            <person name="Mitros T."/>
            <person name="Triplett J."/>
            <person name="Yang X."/>
            <person name="Ye C.Y."/>
            <person name="Mauro-Herrera M."/>
            <person name="Wang L."/>
            <person name="Li P."/>
            <person name="Sharma M."/>
            <person name="Sharma R."/>
            <person name="Ronald P.C."/>
            <person name="Panaud O."/>
            <person name="Kellogg E.A."/>
            <person name="Brutnell T.P."/>
            <person name="Doust A.N."/>
            <person name="Tuskan G.A."/>
            <person name="Rokhsar D."/>
            <person name="Devos K.M."/>
        </authorList>
    </citation>
    <scope>NUCLEOTIDE SEQUENCE [LARGE SCALE GENOMIC DNA]</scope>
    <source>
        <strain evidence="3">cv. Yugu1</strain>
    </source>
</reference>
<dbReference type="Proteomes" id="UP000004995">
    <property type="component" value="Unassembled WGS sequence"/>
</dbReference>
<evidence type="ECO:0000313" key="3">
    <source>
        <dbReference type="Proteomes" id="UP000004995"/>
    </source>
</evidence>
<evidence type="ECO:0008006" key="4">
    <source>
        <dbReference type="Google" id="ProtNLM"/>
    </source>
</evidence>
<keyword evidence="3" id="KW-1185">Reference proteome</keyword>
<feature type="chain" id="PRO_5010129132" description="Secreted protein" evidence="1">
    <location>
        <begin position="19"/>
        <end position="113"/>
    </location>
</feature>
<dbReference type="EnsemblPlants" id="KQK86781">
    <property type="protein sequence ID" value="KQK86781"/>
    <property type="gene ID" value="SETIT_040692mg"/>
</dbReference>
<evidence type="ECO:0000256" key="1">
    <source>
        <dbReference type="SAM" id="SignalP"/>
    </source>
</evidence>
<dbReference type="HOGENOM" id="CLU_2137856_0_0_1"/>
<evidence type="ECO:0000313" key="2">
    <source>
        <dbReference type="EnsemblPlants" id="KQK86781"/>
    </source>
</evidence>